<name>A0A6L9EEY2_9FLAO</name>
<accession>A0A6L9EEY2</accession>
<proteinExistence type="predicted"/>
<sequence length="254" mass="29640">MNTAKILIYDGSFNGFLTAVFTAFQERLTLSDIRRKARGQNDLFSETHTIFTQMDKAKRVWKGMERKNHSALRNSYFAFLSETKNVEMLVYNYICKMFGRRNAVDEYHPDMVTQKIGQLARMVEREKQYLEASIDFQLSGDGIYFAAVRPDFNVLPLISKHFRSRFGDQPWMIYDLKRNYGLFQDGGESKIVSLDSTKMELETAPNGHSLNIREHISPDLWPIHSGKTDVRTKANGKFNRQRARWRYRGEKEAV</sequence>
<dbReference type="InterPro" id="IPR023875">
    <property type="entry name" value="DNA_repair_put"/>
</dbReference>
<dbReference type="EMBL" id="WXYO01000006">
    <property type="protein sequence ID" value="NAS13132.1"/>
    <property type="molecule type" value="Genomic_DNA"/>
</dbReference>
<dbReference type="Pfam" id="PF13566">
    <property type="entry name" value="DUF4130"/>
    <property type="match status" value="1"/>
</dbReference>
<feature type="domain" description="DUF4130" evidence="1">
    <location>
        <begin position="85"/>
        <end position="248"/>
    </location>
</feature>
<dbReference type="AlphaFoldDB" id="A0A6L9EEY2"/>
<organism evidence="2 3">
    <name type="scientific">Poritiphilus flavus</name>
    <dbReference type="NCBI Taxonomy" id="2697053"/>
    <lineage>
        <taxon>Bacteria</taxon>
        <taxon>Pseudomonadati</taxon>
        <taxon>Bacteroidota</taxon>
        <taxon>Flavobacteriia</taxon>
        <taxon>Flavobacteriales</taxon>
        <taxon>Flavobacteriaceae</taxon>
        <taxon>Poritiphilus</taxon>
    </lineage>
</organism>
<dbReference type="RefSeq" id="WP_161436173.1">
    <property type="nucleotide sequence ID" value="NZ_WXYO01000006.1"/>
</dbReference>
<reference evidence="2 3" key="1">
    <citation type="submission" date="2020-01" db="EMBL/GenBank/DDBJ databases">
        <title>Bacteria diversity of Porities sp.</title>
        <authorList>
            <person name="Wang G."/>
        </authorList>
    </citation>
    <scope>NUCLEOTIDE SEQUENCE [LARGE SCALE GENOMIC DNA]</scope>
    <source>
        <strain evidence="2 3">R33</strain>
    </source>
</reference>
<protein>
    <submittedName>
        <fullName evidence="2">DUF4130 domain-containing protein</fullName>
    </submittedName>
</protein>
<evidence type="ECO:0000313" key="3">
    <source>
        <dbReference type="Proteomes" id="UP000475249"/>
    </source>
</evidence>
<keyword evidence="3" id="KW-1185">Reference proteome</keyword>
<comment type="caution">
    <text evidence="2">The sequence shown here is derived from an EMBL/GenBank/DDBJ whole genome shotgun (WGS) entry which is preliminary data.</text>
</comment>
<evidence type="ECO:0000259" key="1">
    <source>
        <dbReference type="Pfam" id="PF13566"/>
    </source>
</evidence>
<evidence type="ECO:0000313" key="2">
    <source>
        <dbReference type="EMBL" id="NAS13132.1"/>
    </source>
</evidence>
<dbReference type="InterPro" id="IPR025404">
    <property type="entry name" value="DUF4130"/>
</dbReference>
<dbReference type="Proteomes" id="UP000475249">
    <property type="component" value="Unassembled WGS sequence"/>
</dbReference>
<dbReference type="NCBIfam" id="TIGR03915">
    <property type="entry name" value="SAM_7_link_chp"/>
    <property type="match status" value="1"/>
</dbReference>
<gene>
    <name evidence="2" type="ORF">GTQ38_14040</name>
</gene>